<evidence type="ECO:0000313" key="4">
    <source>
        <dbReference type="Proteomes" id="UP000245533"/>
    </source>
</evidence>
<gene>
    <name evidence="3" type="ORF">DDZ15_02275</name>
</gene>
<dbReference type="OrthoDB" id="9804804at2"/>
<dbReference type="Proteomes" id="UP000245533">
    <property type="component" value="Unassembled WGS sequence"/>
</dbReference>
<reference evidence="3 4" key="1">
    <citation type="submission" date="2018-05" db="EMBL/GenBank/DDBJ databases">
        <title>Rhodohalobacter halophilus gen. nov., sp. nov., a moderately halophilic member of the family Balneolaceae.</title>
        <authorList>
            <person name="Liu Z.-W."/>
        </authorList>
    </citation>
    <scope>NUCLEOTIDE SEQUENCE [LARGE SCALE GENOMIC DNA]</scope>
    <source>
        <strain evidence="3 4">8A47</strain>
    </source>
</reference>
<accession>A0A316TTD3</accession>
<feature type="transmembrane region" description="Helical" evidence="1">
    <location>
        <begin position="12"/>
        <end position="29"/>
    </location>
</feature>
<protein>
    <submittedName>
        <fullName evidence="3">DUF2892 domain-containing protein</fullName>
    </submittedName>
</protein>
<feature type="domain" description="Inner membrane protein YgaP-like transmembrane" evidence="2">
    <location>
        <begin position="1"/>
        <end position="65"/>
    </location>
</feature>
<proteinExistence type="predicted"/>
<feature type="transmembrane region" description="Helical" evidence="1">
    <location>
        <begin position="35"/>
        <end position="59"/>
    </location>
</feature>
<organism evidence="3 4">
    <name type="scientific">Rhodohalobacter mucosus</name>
    <dbReference type="NCBI Taxonomy" id="2079485"/>
    <lineage>
        <taxon>Bacteria</taxon>
        <taxon>Pseudomonadati</taxon>
        <taxon>Balneolota</taxon>
        <taxon>Balneolia</taxon>
        <taxon>Balneolales</taxon>
        <taxon>Balneolaceae</taxon>
        <taxon>Rhodohalobacter</taxon>
    </lineage>
</organism>
<dbReference type="AlphaFoldDB" id="A0A316TTD3"/>
<evidence type="ECO:0000313" key="3">
    <source>
        <dbReference type="EMBL" id="PWN07857.1"/>
    </source>
</evidence>
<comment type="caution">
    <text evidence="3">The sequence shown here is derived from an EMBL/GenBank/DDBJ whole genome shotgun (WGS) entry which is preliminary data.</text>
</comment>
<sequence>MKKNMGNLDRTLRVMVAIVIAILYFTGTISGTLAIILGVVSVAFILTSMVGTCPVYLPFGLSTVKNDRSD</sequence>
<evidence type="ECO:0000259" key="2">
    <source>
        <dbReference type="Pfam" id="PF11127"/>
    </source>
</evidence>
<dbReference type="Pfam" id="PF11127">
    <property type="entry name" value="YgaP-like_TM"/>
    <property type="match status" value="1"/>
</dbReference>
<keyword evidence="1" id="KW-0812">Transmembrane</keyword>
<keyword evidence="4" id="KW-1185">Reference proteome</keyword>
<dbReference type="RefSeq" id="WP_109644413.1">
    <property type="nucleotide sequence ID" value="NZ_QGGB01000002.1"/>
</dbReference>
<evidence type="ECO:0000256" key="1">
    <source>
        <dbReference type="SAM" id="Phobius"/>
    </source>
</evidence>
<keyword evidence="1" id="KW-1133">Transmembrane helix</keyword>
<dbReference type="InterPro" id="IPR021309">
    <property type="entry name" value="YgaP-like_TM"/>
</dbReference>
<dbReference type="EMBL" id="QGGB01000002">
    <property type="protein sequence ID" value="PWN07857.1"/>
    <property type="molecule type" value="Genomic_DNA"/>
</dbReference>
<name>A0A316TTD3_9BACT</name>
<keyword evidence="1" id="KW-0472">Membrane</keyword>